<dbReference type="Proteomes" id="UP000676194">
    <property type="component" value="Chromosome"/>
</dbReference>
<reference evidence="3" key="1">
    <citation type="submission" date="2021-05" db="EMBL/GenBank/DDBJ databases">
        <title>Complete genome sequence of the cellulolytic planctomycete Telmatocola sphagniphila SP2T and characterization of the first cellulase from planctomycetes.</title>
        <authorList>
            <person name="Rakitin A.L."/>
            <person name="Beletsky A.V."/>
            <person name="Naumoff D.G."/>
            <person name="Kulichevskaya I.S."/>
            <person name="Mardanov A.V."/>
            <person name="Ravin N.V."/>
            <person name="Dedysh S.N."/>
        </authorList>
    </citation>
    <scope>NUCLEOTIDE SEQUENCE</scope>
    <source>
        <strain evidence="3">SP2T</strain>
    </source>
</reference>
<dbReference type="PANTHER" id="PTHR30093">
    <property type="entry name" value="GENERAL SECRETION PATHWAY PROTEIN G"/>
    <property type="match status" value="1"/>
</dbReference>
<dbReference type="KEGG" id="tsph:KIH39_01590"/>
<keyword evidence="1" id="KW-0472">Membrane</keyword>
<dbReference type="NCBIfam" id="TIGR04294">
    <property type="entry name" value="pre_pil_HX9DG"/>
    <property type="match status" value="1"/>
</dbReference>
<feature type="transmembrane region" description="Helical" evidence="1">
    <location>
        <begin position="12"/>
        <end position="33"/>
    </location>
</feature>
<sequence length="357" mass="38333">MLAVTLKSRKQAFTLIELLVVIAIIAILIGLLLPAVQKVREAAARLKCQNSLKQQGLALHNYLSAYGRFPSGLEIGANWYSSFQRETPPAGYASNGYPNDGPFWSWTFRIAPFMELGNITAMARATSNPADWPWFQWFPGSTPSVATCVNAQIAKIMQCPSDPNSGQIDTNLDSVAPNSGAALTSYFGITGRDQFRESIPGSGNPGPTAKLSGQDGILYVNSSVEISSITDGTSNTLLVGERPTSNTLAYGWMWAGSGDFPYFGSTDTILGVRERSMDPTAQPDFFRPGDLNDPTDQHRQHFWSLHPAGGNFLYADGSVHFITYAAGTANVAVVSNINVSLLEALASRNGGEVASAP</sequence>
<dbReference type="EMBL" id="CP074694">
    <property type="protein sequence ID" value="QVL34817.1"/>
    <property type="molecule type" value="Genomic_DNA"/>
</dbReference>
<dbReference type="Pfam" id="PF07963">
    <property type="entry name" value="N_methyl"/>
    <property type="match status" value="1"/>
</dbReference>
<dbReference type="Gene3D" id="3.30.700.10">
    <property type="entry name" value="Glycoprotein, Type 4 Pilin"/>
    <property type="match status" value="1"/>
</dbReference>
<evidence type="ECO:0000313" key="3">
    <source>
        <dbReference type="EMBL" id="QVL34817.1"/>
    </source>
</evidence>
<dbReference type="InterPro" id="IPR012902">
    <property type="entry name" value="N_methyl_site"/>
</dbReference>
<dbReference type="InterPro" id="IPR011453">
    <property type="entry name" value="DUF1559"/>
</dbReference>
<dbReference type="RefSeq" id="WP_213500215.1">
    <property type="nucleotide sequence ID" value="NZ_CP074694.1"/>
</dbReference>
<dbReference type="Pfam" id="PF07596">
    <property type="entry name" value="SBP_bac_10"/>
    <property type="match status" value="1"/>
</dbReference>
<dbReference type="AlphaFoldDB" id="A0A8E6BBE4"/>
<gene>
    <name evidence="3" type="ORF">KIH39_01590</name>
</gene>
<dbReference type="SUPFAM" id="SSF54523">
    <property type="entry name" value="Pili subunits"/>
    <property type="match status" value="1"/>
</dbReference>
<evidence type="ECO:0000313" key="4">
    <source>
        <dbReference type="Proteomes" id="UP000676194"/>
    </source>
</evidence>
<accession>A0A8E6BBE4</accession>
<evidence type="ECO:0000259" key="2">
    <source>
        <dbReference type="Pfam" id="PF07596"/>
    </source>
</evidence>
<evidence type="ECO:0000256" key="1">
    <source>
        <dbReference type="SAM" id="Phobius"/>
    </source>
</evidence>
<dbReference type="InterPro" id="IPR027558">
    <property type="entry name" value="Pre_pil_HX9DG_C"/>
</dbReference>
<dbReference type="PANTHER" id="PTHR30093:SF2">
    <property type="entry name" value="TYPE II SECRETION SYSTEM PROTEIN H"/>
    <property type="match status" value="1"/>
</dbReference>
<keyword evidence="4" id="KW-1185">Reference proteome</keyword>
<protein>
    <submittedName>
        <fullName evidence="3">DUF1559 domain-containing protein</fullName>
    </submittedName>
</protein>
<keyword evidence="1" id="KW-1133">Transmembrane helix</keyword>
<proteinExistence type="predicted"/>
<keyword evidence="1" id="KW-0812">Transmembrane</keyword>
<dbReference type="InterPro" id="IPR045584">
    <property type="entry name" value="Pilin-like"/>
</dbReference>
<name>A0A8E6BBE4_9BACT</name>
<feature type="domain" description="DUF1559" evidence="2">
    <location>
        <begin position="37"/>
        <end position="324"/>
    </location>
</feature>
<organism evidence="3 4">
    <name type="scientific">Telmatocola sphagniphila</name>
    <dbReference type="NCBI Taxonomy" id="1123043"/>
    <lineage>
        <taxon>Bacteria</taxon>
        <taxon>Pseudomonadati</taxon>
        <taxon>Planctomycetota</taxon>
        <taxon>Planctomycetia</taxon>
        <taxon>Gemmatales</taxon>
        <taxon>Gemmataceae</taxon>
    </lineage>
</organism>
<dbReference type="NCBIfam" id="TIGR02532">
    <property type="entry name" value="IV_pilin_GFxxxE"/>
    <property type="match status" value="1"/>
</dbReference>